<keyword evidence="1" id="KW-0723">Serine/threonine-protein kinase</keyword>
<protein>
    <submittedName>
        <fullName evidence="4">Anti-sigma regulatory factor (Ser/Thr protein kinase)</fullName>
    </submittedName>
</protein>
<dbReference type="PANTHER" id="PTHR35526:SF3">
    <property type="entry name" value="ANTI-SIGMA-F FACTOR RSBW"/>
    <property type="match status" value="1"/>
</dbReference>
<dbReference type="InterPro" id="IPR003594">
    <property type="entry name" value="HATPase_dom"/>
</dbReference>
<accession>A0A239KXT9</accession>
<evidence type="ECO:0000313" key="4">
    <source>
        <dbReference type="EMBL" id="SNT22865.1"/>
    </source>
</evidence>
<dbReference type="Proteomes" id="UP000198280">
    <property type="component" value="Unassembled WGS sequence"/>
</dbReference>
<dbReference type="InterPro" id="IPR050267">
    <property type="entry name" value="Anti-sigma-factor_SerPK"/>
</dbReference>
<dbReference type="SUPFAM" id="SSF55874">
    <property type="entry name" value="ATPase domain of HSP90 chaperone/DNA topoisomerase II/histidine kinase"/>
    <property type="match status" value="1"/>
</dbReference>
<feature type="domain" description="Histidine kinase/HSP90-like ATPase" evidence="3">
    <location>
        <begin position="21"/>
        <end position="129"/>
    </location>
</feature>
<feature type="compositionally biased region" description="Pro residues" evidence="2">
    <location>
        <begin position="132"/>
        <end position="143"/>
    </location>
</feature>
<evidence type="ECO:0000259" key="3">
    <source>
        <dbReference type="Pfam" id="PF13581"/>
    </source>
</evidence>
<dbReference type="PANTHER" id="PTHR35526">
    <property type="entry name" value="ANTI-SIGMA-F FACTOR RSBW-RELATED"/>
    <property type="match status" value="1"/>
</dbReference>
<name>A0A239KXT9_9ACTN</name>
<dbReference type="AlphaFoldDB" id="A0A239KXT9"/>
<organism evidence="4 5">
    <name type="scientific">Actinacidiphila glaucinigra</name>
    <dbReference type="NCBI Taxonomy" id="235986"/>
    <lineage>
        <taxon>Bacteria</taxon>
        <taxon>Bacillati</taxon>
        <taxon>Actinomycetota</taxon>
        <taxon>Actinomycetes</taxon>
        <taxon>Kitasatosporales</taxon>
        <taxon>Streptomycetaceae</taxon>
        <taxon>Actinacidiphila</taxon>
    </lineage>
</organism>
<sequence>MADASLRAVGWARSFPVSGGVRAGRRWTRDHLAALDWTKDAPGTVDDILLAVSELITNAHVHAHSDAEVVLTWDSRCLHVSVHDDDDTVPTPRDADENATGGRGLALVDGLADHWQTHAQHHGKTITACFTPPGPKPPGPQPAGPDEEPMR</sequence>
<dbReference type="Gene3D" id="3.30.565.10">
    <property type="entry name" value="Histidine kinase-like ATPase, C-terminal domain"/>
    <property type="match status" value="1"/>
</dbReference>
<feature type="region of interest" description="Disordered" evidence="2">
    <location>
        <begin position="129"/>
        <end position="151"/>
    </location>
</feature>
<gene>
    <name evidence="4" type="ORF">SAMN05216252_117117</name>
</gene>
<dbReference type="RefSeq" id="WP_179279996.1">
    <property type="nucleotide sequence ID" value="NZ_FZOF01000017.1"/>
</dbReference>
<keyword evidence="4" id="KW-0418">Kinase</keyword>
<evidence type="ECO:0000313" key="5">
    <source>
        <dbReference type="Proteomes" id="UP000198280"/>
    </source>
</evidence>
<reference evidence="4 5" key="1">
    <citation type="submission" date="2017-06" db="EMBL/GenBank/DDBJ databases">
        <authorList>
            <person name="Kim H.J."/>
            <person name="Triplett B.A."/>
        </authorList>
    </citation>
    <scope>NUCLEOTIDE SEQUENCE [LARGE SCALE GENOMIC DNA]</scope>
    <source>
        <strain evidence="4 5">CGMCC 4.1858</strain>
    </source>
</reference>
<keyword evidence="5" id="KW-1185">Reference proteome</keyword>
<evidence type="ECO:0000256" key="1">
    <source>
        <dbReference type="ARBA" id="ARBA00022527"/>
    </source>
</evidence>
<dbReference type="EMBL" id="FZOF01000017">
    <property type="protein sequence ID" value="SNT22865.1"/>
    <property type="molecule type" value="Genomic_DNA"/>
</dbReference>
<keyword evidence="4" id="KW-0808">Transferase</keyword>
<proteinExistence type="predicted"/>
<dbReference type="GO" id="GO:0004674">
    <property type="term" value="F:protein serine/threonine kinase activity"/>
    <property type="evidence" value="ECO:0007669"/>
    <property type="project" value="UniProtKB-KW"/>
</dbReference>
<dbReference type="CDD" id="cd16936">
    <property type="entry name" value="HATPase_RsbW-like"/>
    <property type="match status" value="1"/>
</dbReference>
<evidence type="ECO:0000256" key="2">
    <source>
        <dbReference type="SAM" id="MobiDB-lite"/>
    </source>
</evidence>
<dbReference type="InterPro" id="IPR036890">
    <property type="entry name" value="HATPase_C_sf"/>
</dbReference>
<dbReference type="Pfam" id="PF13581">
    <property type="entry name" value="HATPase_c_2"/>
    <property type="match status" value="1"/>
</dbReference>